<accession>A0A9N7NBV0</accession>
<organism evidence="2 3">
    <name type="scientific">Striga hermonthica</name>
    <name type="common">Purple witchweed</name>
    <name type="synonym">Buchnera hermonthica</name>
    <dbReference type="NCBI Taxonomy" id="68872"/>
    <lineage>
        <taxon>Eukaryota</taxon>
        <taxon>Viridiplantae</taxon>
        <taxon>Streptophyta</taxon>
        <taxon>Embryophyta</taxon>
        <taxon>Tracheophyta</taxon>
        <taxon>Spermatophyta</taxon>
        <taxon>Magnoliopsida</taxon>
        <taxon>eudicotyledons</taxon>
        <taxon>Gunneridae</taxon>
        <taxon>Pentapetalae</taxon>
        <taxon>asterids</taxon>
        <taxon>lamiids</taxon>
        <taxon>Lamiales</taxon>
        <taxon>Orobanchaceae</taxon>
        <taxon>Buchnereae</taxon>
        <taxon>Striga</taxon>
    </lineage>
</organism>
<dbReference type="Proteomes" id="UP001153555">
    <property type="component" value="Unassembled WGS sequence"/>
</dbReference>
<dbReference type="Pfam" id="PF05904">
    <property type="entry name" value="DUF863"/>
    <property type="match status" value="1"/>
</dbReference>
<reference evidence="2" key="1">
    <citation type="submission" date="2019-12" db="EMBL/GenBank/DDBJ databases">
        <authorList>
            <person name="Scholes J."/>
        </authorList>
    </citation>
    <scope>NUCLEOTIDE SEQUENCE</scope>
</reference>
<dbReference type="EMBL" id="CACSLK010027752">
    <property type="protein sequence ID" value="CAA0828730.1"/>
    <property type="molecule type" value="Genomic_DNA"/>
</dbReference>
<dbReference type="InterPro" id="IPR008581">
    <property type="entry name" value="DUF863_pln"/>
</dbReference>
<sequence length="317" mass="36384">MGTKVHCKSYVPGYYYSMRDLNEDCSSSSWPSCYGDKAMTNGQYHNGFMQRTITDSYLGYDKDTLKQKIIEHEAVFRSQVYELHRLYQVQRDMMQEFQRKEQLKFRVSTEPSSSSSRRESQVQYQDPHKWHIASFPLLNSSHKMMSHSRMEIEHSPMSCTKGYNTTQPSHSPFRNVSSPEESERPLKLRKKLFDLQLPADEYIDPEEKGEVSDMSCQGEITNLSLGDCGGVKTDLHGNKLANLNEPFEVEESVGQSTVDFLDPGGKTRGESRPDKSDVCYFDENEETRRVCHEFSVRSSAASKVNESAWFAHPYEAG</sequence>
<name>A0A9N7NBV0_STRHE</name>
<gene>
    <name evidence="2" type="ORF">SHERM_24425</name>
</gene>
<feature type="region of interest" description="Disordered" evidence="1">
    <location>
        <begin position="255"/>
        <end position="275"/>
    </location>
</feature>
<feature type="compositionally biased region" description="Basic and acidic residues" evidence="1">
    <location>
        <begin position="265"/>
        <end position="275"/>
    </location>
</feature>
<keyword evidence="3" id="KW-1185">Reference proteome</keyword>
<dbReference type="OrthoDB" id="666348at2759"/>
<dbReference type="PANTHER" id="PTHR33167">
    <property type="entry name" value="TRANSCRIPTION FACTOR, PUTATIVE (DUF863)-RELATED"/>
    <property type="match status" value="1"/>
</dbReference>
<evidence type="ECO:0000313" key="3">
    <source>
        <dbReference type="Proteomes" id="UP001153555"/>
    </source>
</evidence>
<protein>
    <submittedName>
        <fullName evidence="2">Uncharacterized protein</fullName>
    </submittedName>
</protein>
<proteinExistence type="predicted"/>
<evidence type="ECO:0000313" key="2">
    <source>
        <dbReference type="EMBL" id="CAA0828730.1"/>
    </source>
</evidence>
<comment type="caution">
    <text evidence="2">The sequence shown here is derived from an EMBL/GenBank/DDBJ whole genome shotgun (WGS) entry which is preliminary data.</text>
</comment>
<dbReference type="AlphaFoldDB" id="A0A9N7NBV0"/>
<evidence type="ECO:0000256" key="1">
    <source>
        <dbReference type="SAM" id="MobiDB-lite"/>
    </source>
</evidence>
<dbReference type="PANTHER" id="PTHR33167:SF4">
    <property type="entry name" value="TRANSCRIPTION FACTOR, PUTATIVE (DUF863)-RELATED"/>
    <property type="match status" value="1"/>
</dbReference>